<organism evidence="5">
    <name type="scientific">Catillopecten margaritatus gill symbiont</name>
    <dbReference type="NCBI Taxonomy" id="3083288"/>
    <lineage>
        <taxon>Bacteria</taxon>
        <taxon>Pseudomonadati</taxon>
        <taxon>Pseudomonadota</taxon>
        <taxon>Gammaproteobacteria</taxon>
        <taxon>sulfur-oxidizing symbionts</taxon>
    </lineage>
</organism>
<comment type="similarity">
    <text evidence="1 3 4">Belongs to the ArsC family.</text>
</comment>
<dbReference type="EMBL" id="CP138327">
    <property type="protein sequence ID" value="WXU00649.1"/>
    <property type="molecule type" value="Genomic_DNA"/>
</dbReference>
<evidence type="ECO:0000256" key="3">
    <source>
        <dbReference type="PROSITE-ProRule" id="PRU01282"/>
    </source>
</evidence>
<accession>A0AAU6PHY8</accession>
<name>A0AAU6PHY8_9GAMM</name>
<sequence length="117" mass="13253">MSTIIYHNPRCTKSRLTLGILEEKGVDFEVINYLDDTPTVDELKALLKDLNMNARALMRTHEAPYKDNNLADESLSEDELIQAMIDNPILIERPIVRTERGVVIGRPPENVLAIINP</sequence>
<evidence type="ECO:0000313" key="5">
    <source>
        <dbReference type="EMBL" id="WXU00649.1"/>
    </source>
</evidence>
<evidence type="ECO:0000256" key="1">
    <source>
        <dbReference type="ARBA" id="ARBA00007198"/>
    </source>
</evidence>
<reference evidence="5" key="1">
    <citation type="submission" date="2023-10" db="EMBL/GenBank/DDBJ databases">
        <title>The first scallop-associated chemosynthetic bacterial symbiont.</title>
        <authorList>
            <person name="Lin Y.-T."/>
            <person name="Sun J."/>
            <person name="Ip J.C.-H."/>
            <person name="He X."/>
            <person name="Gao Z.-M."/>
            <person name="Perez M."/>
            <person name="Xu T."/>
            <person name="Qian P.-Y."/>
            <person name="Qiu J.-W."/>
        </authorList>
    </citation>
    <scope>NUCLEOTIDE SEQUENCE</scope>
    <source>
        <strain evidence="5">Gill1</strain>
    </source>
</reference>
<dbReference type="Pfam" id="PF03960">
    <property type="entry name" value="ArsC"/>
    <property type="match status" value="1"/>
</dbReference>
<dbReference type="GO" id="GO:0008794">
    <property type="term" value="F:arsenate reductase (glutaredoxin) activity"/>
    <property type="evidence" value="ECO:0007669"/>
    <property type="project" value="UniProtKB-UniRule"/>
</dbReference>
<dbReference type="SUPFAM" id="SSF52833">
    <property type="entry name" value="Thioredoxin-like"/>
    <property type="match status" value="1"/>
</dbReference>
<keyword evidence="2 4" id="KW-0560">Oxidoreductase</keyword>
<proteinExistence type="inferred from homology"/>
<dbReference type="InterPro" id="IPR036249">
    <property type="entry name" value="Thioredoxin-like_sf"/>
</dbReference>
<protein>
    <recommendedName>
        <fullName evidence="4">Arsenate reductase</fullName>
        <ecNumber evidence="4">1.20.4.1</ecNumber>
    </recommendedName>
</protein>
<evidence type="ECO:0000256" key="4">
    <source>
        <dbReference type="RuleBase" id="RU362029"/>
    </source>
</evidence>
<dbReference type="Gene3D" id="3.40.30.10">
    <property type="entry name" value="Glutaredoxin"/>
    <property type="match status" value="1"/>
</dbReference>
<dbReference type="PANTHER" id="PTHR30041">
    <property type="entry name" value="ARSENATE REDUCTASE"/>
    <property type="match status" value="1"/>
</dbReference>
<dbReference type="NCBIfam" id="TIGR00014">
    <property type="entry name" value="arsC"/>
    <property type="match status" value="1"/>
</dbReference>
<dbReference type="InterPro" id="IPR006659">
    <property type="entry name" value="Arsenate_reductase"/>
</dbReference>
<comment type="catalytic activity">
    <reaction evidence="4">
        <text>[glutaredoxin]-dithiol + arsenate + glutathione + H(+) = glutathionyl-S-S-[glutaredoxin] + arsenite + H2O</text>
        <dbReference type="Rhea" id="RHEA:22016"/>
        <dbReference type="Rhea" id="RHEA-COMP:10729"/>
        <dbReference type="Rhea" id="RHEA-COMP:17668"/>
        <dbReference type="ChEBI" id="CHEBI:15377"/>
        <dbReference type="ChEBI" id="CHEBI:15378"/>
        <dbReference type="ChEBI" id="CHEBI:29242"/>
        <dbReference type="ChEBI" id="CHEBI:29950"/>
        <dbReference type="ChEBI" id="CHEBI:48597"/>
        <dbReference type="ChEBI" id="CHEBI:57925"/>
        <dbReference type="ChEBI" id="CHEBI:146199"/>
        <dbReference type="EC" id="1.20.4.1"/>
    </reaction>
</comment>
<dbReference type="EC" id="1.20.4.1" evidence="4"/>
<dbReference type="AlphaFoldDB" id="A0AAU6PHY8"/>
<dbReference type="PROSITE" id="PS51353">
    <property type="entry name" value="ARSC"/>
    <property type="match status" value="1"/>
</dbReference>
<dbReference type="PANTHER" id="PTHR30041:SF4">
    <property type="entry name" value="ARSENATE REDUCTASE"/>
    <property type="match status" value="1"/>
</dbReference>
<evidence type="ECO:0000256" key="2">
    <source>
        <dbReference type="ARBA" id="ARBA00023002"/>
    </source>
</evidence>
<gene>
    <name evidence="5" type="primary">yfgD</name>
    <name evidence="5" type="ORF">Ctma_1375</name>
</gene>
<dbReference type="CDD" id="cd03034">
    <property type="entry name" value="ArsC_ArsC"/>
    <property type="match status" value="1"/>
</dbReference>
<dbReference type="InterPro" id="IPR006660">
    <property type="entry name" value="Arsenate_reductase-like"/>
</dbReference>